<dbReference type="Proteomes" id="UP000192095">
    <property type="component" value="Chromosome"/>
</dbReference>
<evidence type="ECO:0000313" key="1">
    <source>
        <dbReference type="EMBL" id="ARE21608.1"/>
    </source>
</evidence>
<evidence type="ECO:0000313" key="2">
    <source>
        <dbReference type="Proteomes" id="UP000192095"/>
    </source>
</evidence>
<proteinExistence type="predicted"/>
<reference evidence="1 2" key="1">
    <citation type="journal article" date="2017" name="BMC Genomics">
        <title>Comparative and functional genomics of the Lactococcus lactis taxon; insights into evolution and niche adaptation.</title>
        <authorList>
            <person name="Kelleher P."/>
            <person name="Bottacini F."/>
            <person name="Mahony J."/>
            <person name="Kilcawley K.N."/>
            <person name="van Sinderen D."/>
        </authorList>
    </citation>
    <scope>NUCLEOTIDE SEQUENCE [LARGE SCALE GENOMIC DNA]</scope>
    <source>
        <strain evidence="1 2">UC06</strain>
    </source>
</reference>
<dbReference type="AlphaFoldDB" id="A0A1V0P4H6"/>
<dbReference type="EMBL" id="CP015902">
    <property type="protein sequence ID" value="ARE21608.1"/>
    <property type="molecule type" value="Genomic_DNA"/>
</dbReference>
<sequence length="152" mass="18916">MSKNRRILNSLLFSGQQGVGNTKMAHEIYDENRKIFFKMTREYIEKFPEAENKMEVFEKSELTDQDKIEQFLIYAYWFFDENYSMTLRFSRDKDESQFENTIDELWFETKYQFDFYYKYRIYTKKICRMSYQEFSEFASKNENHKLDFFKVK</sequence>
<organism evidence="1 2">
    <name type="scientific">Lactococcus lactis subsp. lactis</name>
    <name type="common">Streptococcus lactis</name>
    <dbReference type="NCBI Taxonomy" id="1360"/>
    <lineage>
        <taxon>Bacteria</taxon>
        <taxon>Bacillati</taxon>
        <taxon>Bacillota</taxon>
        <taxon>Bacilli</taxon>
        <taxon>Lactobacillales</taxon>
        <taxon>Streptococcaceae</taxon>
        <taxon>Lactococcus</taxon>
    </lineage>
</organism>
<accession>A0A1V0P4H6</accession>
<protein>
    <submittedName>
        <fullName evidence="1">Uncharacterized protein</fullName>
    </submittedName>
</protein>
<dbReference type="RefSeq" id="WP_021722605.1">
    <property type="nucleotide sequence ID" value="NZ_CP015902.2"/>
</dbReference>
<name>A0A1V0P4H6_LACLL</name>
<gene>
    <name evidence="1" type="ORF">LLUC06_2066</name>
</gene>